<accession>A0A821D896</accession>
<name>A0A821D896_9BILA</name>
<organism evidence="1 2">
    <name type="scientific">Rotaria socialis</name>
    <dbReference type="NCBI Taxonomy" id="392032"/>
    <lineage>
        <taxon>Eukaryota</taxon>
        <taxon>Metazoa</taxon>
        <taxon>Spiralia</taxon>
        <taxon>Gnathifera</taxon>
        <taxon>Rotifera</taxon>
        <taxon>Eurotatoria</taxon>
        <taxon>Bdelloidea</taxon>
        <taxon>Philodinida</taxon>
        <taxon>Philodinidae</taxon>
        <taxon>Rotaria</taxon>
    </lineage>
</organism>
<proteinExistence type="predicted"/>
<protein>
    <submittedName>
        <fullName evidence="1">Uncharacterized protein</fullName>
    </submittedName>
</protein>
<feature type="non-terminal residue" evidence="1">
    <location>
        <position position="1"/>
    </location>
</feature>
<evidence type="ECO:0000313" key="2">
    <source>
        <dbReference type="Proteomes" id="UP000663851"/>
    </source>
</evidence>
<reference evidence="1" key="1">
    <citation type="submission" date="2021-02" db="EMBL/GenBank/DDBJ databases">
        <authorList>
            <person name="Nowell W R."/>
        </authorList>
    </citation>
    <scope>NUCLEOTIDE SEQUENCE</scope>
</reference>
<dbReference type="AlphaFoldDB" id="A0A821D896"/>
<comment type="caution">
    <text evidence="1">The sequence shown here is derived from an EMBL/GenBank/DDBJ whole genome shotgun (WGS) entry which is preliminary data.</text>
</comment>
<sequence length="39" mass="4644">MTNFIRTDQKHRRCAESPDEKESACVNDSQCQLNKEFRK</sequence>
<gene>
    <name evidence="1" type="ORF">HFQ381_LOCUS34223</name>
</gene>
<dbReference type="EMBL" id="CAJOBO010014087">
    <property type="protein sequence ID" value="CAF4617132.1"/>
    <property type="molecule type" value="Genomic_DNA"/>
</dbReference>
<evidence type="ECO:0000313" key="1">
    <source>
        <dbReference type="EMBL" id="CAF4617132.1"/>
    </source>
</evidence>
<dbReference type="Proteomes" id="UP000663851">
    <property type="component" value="Unassembled WGS sequence"/>
</dbReference>